<reference evidence="1 2" key="1">
    <citation type="submission" date="2016-03" db="EMBL/GenBank/DDBJ databases">
        <title>Whole genome sequencing of Grifola frondosa 9006-11.</title>
        <authorList>
            <person name="Min B."/>
            <person name="Park H."/>
            <person name="Kim J.-G."/>
            <person name="Cho H."/>
            <person name="Oh Y.-L."/>
            <person name="Kong W.-S."/>
            <person name="Choi I.-G."/>
        </authorList>
    </citation>
    <scope>NUCLEOTIDE SEQUENCE [LARGE SCALE GENOMIC DNA]</scope>
    <source>
        <strain evidence="1 2">9006-11</strain>
    </source>
</reference>
<evidence type="ECO:0000313" key="2">
    <source>
        <dbReference type="Proteomes" id="UP000092993"/>
    </source>
</evidence>
<comment type="caution">
    <text evidence="1">The sequence shown here is derived from an EMBL/GenBank/DDBJ whole genome shotgun (WGS) entry which is preliminary data.</text>
</comment>
<organism evidence="1 2">
    <name type="scientific">Grifola frondosa</name>
    <name type="common">Maitake</name>
    <name type="synonym">Polyporus frondosus</name>
    <dbReference type="NCBI Taxonomy" id="5627"/>
    <lineage>
        <taxon>Eukaryota</taxon>
        <taxon>Fungi</taxon>
        <taxon>Dikarya</taxon>
        <taxon>Basidiomycota</taxon>
        <taxon>Agaricomycotina</taxon>
        <taxon>Agaricomycetes</taxon>
        <taxon>Polyporales</taxon>
        <taxon>Grifolaceae</taxon>
        <taxon>Grifola</taxon>
    </lineage>
</organism>
<proteinExistence type="predicted"/>
<dbReference type="OMA" id="RVYMGEW"/>
<dbReference type="OrthoDB" id="550575at2759"/>
<keyword evidence="2" id="KW-1185">Reference proteome</keyword>
<evidence type="ECO:0000313" key="1">
    <source>
        <dbReference type="EMBL" id="OBZ78452.1"/>
    </source>
</evidence>
<dbReference type="EMBL" id="LUGG01000002">
    <property type="protein sequence ID" value="OBZ78452.1"/>
    <property type="molecule type" value="Genomic_DNA"/>
</dbReference>
<accession>A0A1C7MNL3</accession>
<protein>
    <submittedName>
        <fullName evidence="1">Uncharacterized protein</fullName>
    </submittedName>
</protein>
<dbReference type="AlphaFoldDB" id="A0A1C7MNL3"/>
<gene>
    <name evidence="1" type="ORF">A0H81_02149</name>
</gene>
<dbReference type="Proteomes" id="UP000092993">
    <property type="component" value="Unassembled WGS sequence"/>
</dbReference>
<sequence length="573" mass="64875">MQPCSWLENVRGWKEFCRMYTLLERNWEGHGSALKGTFWTNERACHFKVDEDQKTLLTVLYEGGLTVRALEDKRLLWGLRKDYVPRCRIEYAQGFLVFPNSMKGLEVWRRSYDALRRHRNDGEAPFISTPVQEPSPVAAQTFQFRQAHHAAEQCSGIHSALNAESLSVLRGHFTPHAYLSNLQVQPLTLYRLAFPHLVVISEEDYDAVLLFDIVTGVQLQRISWGSGQLIGRPSRCSLSELLVSRRMDIDVTDTYVLVCLIEAIVVVPRDRNHSSGNTKEVVPQLVVLEEYLAPHVCQSTAKQVVKRNRWNHFCNSSVENMLGSVADGNLLRVEGASVTEPFDVVPSSSKILETVDKKFPWHGYSSPSEEVETYLESARFSPDGRHIAAVTLCGMLYLIRDFERLLHGTATFADVVERTYMADSLKEVVWVEPYRLVVQGSRSRLYIVDLGPAWRSEGKEMPSGSSGDGSHLGMSVLKVNTHERLMMGRSNTLLQGVLQVTKTTIWTVYTLPTWDVIKKKQSPSQRIWATWKWLAGSRYKQGDGHCSEVEDTPEGDVPVPTVCCISFLPNDVQ</sequence>
<name>A0A1C7MNL3_GRIFR</name>